<evidence type="ECO:0000313" key="1">
    <source>
        <dbReference type="EMBL" id="KKL11979.1"/>
    </source>
</evidence>
<organism evidence="1">
    <name type="scientific">marine sediment metagenome</name>
    <dbReference type="NCBI Taxonomy" id="412755"/>
    <lineage>
        <taxon>unclassified sequences</taxon>
        <taxon>metagenomes</taxon>
        <taxon>ecological metagenomes</taxon>
    </lineage>
</organism>
<dbReference type="AlphaFoldDB" id="A0A0F9AQX3"/>
<proteinExistence type="predicted"/>
<name>A0A0F9AQX3_9ZZZZ</name>
<sequence>MDEMVARALKRPQNFHKLAPREQWEIDKTLELLDWPGPENEEDMTLLNNYFFPKKK</sequence>
<comment type="caution">
    <text evidence="1">The sequence shown here is derived from an EMBL/GenBank/DDBJ whole genome shotgun (WGS) entry which is preliminary data.</text>
</comment>
<accession>A0A0F9AQX3</accession>
<gene>
    <name evidence="1" type="ORF">LCGC14_2540320</name>
</gene>
<protein>
    <submittedName>
        <fullName evidence="1">Uncharacterized protein</fullName>
    </submittedName>
</protein>
<reference evidence="1" key="1">
    <citation type="journal article" date="2015" name="Nature">
        <title>Complex archaea that bridge the gap between prokaryotes and eukaryotes.</title>
        <authorList>
            <person name="Spang A."/>
            <person name="Saw J.H."/>
            <person name="Jorgensen S.L."/>
            <person name="Zaremba-Niedzwiedzka K."/>
            <person name="Martijn J."/>
            <person name="Lind A.E."/>
            <person name="van Eijk R."/>
            <person name="Schleper C."/>
            <person name="Guy L."/>
            <person name="Ettema T.J."/>
        </authorList>
    </citation>
    <scope>NUCLEOTIDE SEQUENCE</scope>
</reference>
<dbReference type="EMBL" id="LAZR01041442">
    <property type="protein sequence ID" value="KKL11979.1"/>
    <property type="molecule type" value="Genomic_DNA"/>
</dbReference>